<evidence type="ECO:0000256" key="15">
    <source>
        <dbReference type="ARBA" id="ARBA00023328"/>
    </source>
</evidence>
<keyword evidence="19" id="KW-1185">Reference proteome</keyword>
<evidence type="ECO:0000313" key="18">
    <source>
        <dbReference type="EMBL" id="KAG0249962.1"/>
    </source>
</evidence>
<evidence type="ECO:0000256" key="6">
    <source>
        <dbReference type="ARBA" id="ARBA00022454"/>
    </source>
</evidence>
<dbReference type="EMBL" id="JAAAJB010000916">
    <property type="protein sequence ID" value="KAG0249962.1"/>
    <property type="molecule type" value="Genomic_DNA"/>
</dbReference>
<dbReference type="PANTHER" id="PTHR28036">
    <property type="entry name" value="DASH COMPLEX SUBUNIT DAD2"/>
    <property type="match status" value="1"/>
</dbReference>
<keyword evidence="12" id="KW-0206">Cytoskeleton</keyword>
<gene>
    <name evidence="18" type="ORF">DFQ27_009689</name>
</gene>
<dbReference type="Pfam" id="PF08654">
    <property type="entry name" value="DASH_Dad2"/>
    <property type="match status" value="1"/>
</dbReference>
<keyword evidence="8" id="KW-0132">Cell division</keyword>
<protein>
    <recommendedName>
        <fullName evidence="5">DASH complex subunit DAD2</fullName>
    </recommendedName>
    <alternativeName>
        <fullName evidence="16">Outer kinetochore protein DAD2</fullName>
    </alternativeName>
</protein>
<sequence length="112" mass="12355">MSSQHPGGASIPPHLLQRLAEKQQELDNLLVIRQLSNHLRMHFDELAEKFEALTQGNQAVSKVLENWASVFRTIALTDTYAVQEQEREQSIAEGTTGSADSNGASLVRLPTS</sequence>
<name>A0A9P6PME7_9FUNG</name>
<evidence type="ECO:0000313" key="19">
    <source>
        <dbReference type="Proteomes" id="UP000807716"/>
    </source>
</evidence>
<dbReference type="GO" id="GO:0042729">
    <property type="term" value="C:DASH complex"/>
    <property type="evidence" value="ECO:0007669"/>
    <property type="project" value="InterPro"/>
</dbReference>
<dbReference type="GO" id="GO:0008608">
    <property type="term" value="P:attachment of spindle microtubules to kinetochore"/>
    <property type="evidence" value="ECO:0007669"/>
    <property type="project" value="TreeGrafter"/>
</dbReference>
<keyword evidence="11" id="KW-0995">Kinetochore</keyword>
<keyword evidence="10" id="KW-0498">Mitosis</keyword>
<evidence type="ECO:0000256" key="5">
    <source>
        <dbReference type="ARBA" id="ARBA00020260"/>
    </source>
</evidence>
<dbReference type="GO" id="GO:1990023">
    <property type="term" value="C:mitotic spindle midzone"/>
    <property type="evidence" value="ECO:0007669"/>
    <property type="project" value="TreeGrafter"/>
</dbReference>
<reference evidence="18" key="1">
    <citation type="journal article" date="2020" name="Fungal Divers.">
        <title>Resolving the Mortierellaceae phylogeny through synthesis of multi-gene phylogenetics and phylogenomics.</title>
        <authorList>
            <person name="Vandepol N."/>
            <person name="Liber J."/>
            <person name="Desiro A."/>
            <person name="Na H."/>
            <person name="Kennedy M."/>
            <person name="Barry K."/>
            <person name="Grigoriev I.V."/>
            <person name="Miller A.N."/>
            <person name="O'Donnell K."/>
            <person name="Stajich J.E."/>
            <person name="Bonito G."/>
        </authorList>
    </citation>
    <scope>NUCLEOTIDE SEQUENCE</scope>
    <source>
        <strain evidence="18">BC1065</strain>
    </source>
</reference>
<evidence type="ECO:0000256" key="4">
    <source>
        <dbReference type="ARBA" id="ARBA00005501"/>
    </source>
</evidence>
<proteinExistence type="inferred from homology"/>
<keyword evidence="13" id="KW-0539">Nucleus</keyword>
<evidence type="ECO:0000256" key="11">
    <source>
        <dbReference type="ARBA" id="ARBA00022838"/>
    </source>
</evidence>
<evidence type="ECO:0000256" key="16">
    <source>
        <dbReference type="ARBA" id="ARBA00030568"/>
    </source>
</evidence>
<comment type="caution">
    <text evidence="18">The sequence shown here is derived from an EMBL/GenBank/DDBJ whole genome shotgun (WGS) entry which is preliminary data.</text>
</comment>
<comment type="similarity">
    <text evidence="4">Belongs to the DASH complex DAD2 family.</text>
</comment>
<dbReference type="InterPro" id="IPR013963">
    <property type="entry name" value="DASH_Dad2"/>
</dbReference>
<organism evidence="18 19">
    <name type="scientific">Actinomortierella ambigua</name>
    <dbReference type="NCBI Taxonomy" id="1343610"/>
    <lineage>
        <taxon>Eukaryota</taxon>
        <taxon>Fungi</taxon>
        <taxon>Fungi incertae sedis</taxon>
        <taxon>Mucoromycota</taxon>
        <taxon>Mortierellomycotina</taxon>
        <taxon>Mortierellomycetes</taxon>
        <taxon>Mortierellales</taxon>
        <taxon>Mortierellaceae</taxon>
        <taxon>Actinomortierella</taxon>
    </lineage>
</organism>
<evidence type="ECO:0000256" key="2">
    <source>
        <dbReference type="ARBA" id="ARBA00004186"/>
    </source>
</evidence>
<evidence type="ECO:0000256" key="10">
    <source>
        <dbReference type="ARBA" id="ARBA00022776"/>
    </source>
</evidence>
<accession>A0A9P6PME7</accession>
<keyword evidence="15" id="KW-0137">Centromere</keyword>
<evidence type="ECO:0000256" key="14">
    <source>
        <dbReference type="ARBA" id="ARBA00023306"/>
    </source>
</evidence>
<evidence type="ECO:0000256" key="1">
    <source>
        <dbReference type="ARBA" id="ARBA00004123"/>
    </source>
</evidence>
<evidence type="ECO:0000256" key="8">
    <source>
        <dbReference type="ARBA" id="ARBA00022618"/>
    </source>
</evidence>
<dbReference type="GO" id="GO:0005874">
    <property type="term" value="C:microtubule"/>
    <property type="evidence" value="ECO:0007669"/>
    <property type="project" value="UniProtKB-KW"/>
</dbReference>
<dbReference type="OrthoDB" id="3230169at2759"/>
<dbReference type="Proteomes" id="UP000807716">
    <property type="component" value="Unassembled WGS sequence"/>
</dbReference>
<evidence type="ECO:0000256" key="12">
    <source>
        <dbReference type="ARBA" id="ARBA00023212"/>
    </source>
</evidence>
<dbReference type="AlphaFoldDB" id="A0A9P6PME7"/>
<dbReference type="GO" id="GO:0044732">
    <property type="term" value="C:mitotic spindle pole body"/>
    <property type="evidence" value="ECO:0007669"/>
    <property type="project" value="TreeGrafter"/>
</dbReference>
<dbReference type="GO" id="GO:0051301">
    <property type="term" value="P:cell division"/>
    <property type="evidence" value="ECO:0007669"/>
    <property type="project" value="UniProtKB-KW"/>
</dbReference>
<evidence type="ECO:0000256" key="9">
    <source>
        <dbReference type="ARBA" id="ARBA00022701"/>
    </source>
</evidence>
<dbReference type="PANTHER" id="PTHR28036:SF1">
    <property type="entry name" value="DASH COMPLEX SUBUNIT DAD2"/>
    <property type="match status" value="1"/>
</dbReference>
<keyword evidence="14" id="KW-0131">Cell cycle</keyword>
<keyword evidence="9" id="KW-0493">Microtubule</keyword>
<feature type="region of interest" description="Disordered" evidence="17">
    <location>
        <begin position="85"/>
        <end position="112"/>
    </location>
</feature>
<dbReference type="GO" id="GO:0000278">
    <property type="term" value="P:mitotic cell cycle"/>
    <property type="evidence" value="ECO:0007669"/>
    <property type="project" value="InterPro"/>
</dbReference>
<evidence type="ECO:0000256" key="13">
    <source>
        <dbReference type="ARBA" id="ARBA00023242"/>
    </source>
</evidence>
<evidence type="ECO:0000256" key="3">
    <source>
        <dbReference type="ARBA" id="ARBA00004629"/>
    </source>
</evidence>
<comment type="subcellular location">
    <subcellularLocation>
        <location evidence="3">Chromosome</location>
        <location evidence="3">Centromere</location>
        <location evidence="3">Kinetochore</location>
    </subcellularLocation>
    <subcellularLocation>
        <location evidence="2">Cytoplasm</location>
        <location evidence="2">Cytoskeleton</location>
        <location evidence="2">Spindle</location>
    </subcellularLocation>
    <subcellularLocation>
        <location evidence="1">Nucleus</location>
    </subcellularLocation>
</comment>
<evidence type="ECO:0000256" key="7">
    <source>
        <dbReference type="ARBA" id="ARBA00022490"/>
    </source>
</evidence>
<keyword evidence="7" id="KW-0963">Cytoplasm</keyword>
<feature type="compositionally biased region" description="Polar residues" evidence="17">
    <location>
        <begin position="92"/>
        <end position="112"/>
    </location>
</feature>
<evidence type="ECO:0000256" key="17">
    <source>
        <dbReference type="SAM" id="MobiDB-lite"/>
    </source>
</evidence>
<keyword evidence="6" id="KW-0158">Chromosome</keyword>